<keyword evidence="4" id="KW-1003">Cell membrane</keyword>
<protein>
    <submittedName>
        <fullName evidence="9">ABC transporter ATP-binding protein</fullName>
    </submittedName>
</protein>
<dbReference type="SMART" id="SM00382">
    <property type="entry name" value="AAA"/>
    <property type="match status" value="1"/>
</dbReference>
<dbReference type="Pfam" id="PF00005">
    <property type="entry name" value="ABC_tran"/>
    <property type="match status" value="1"/>
</dbReference>
<comment type="caution">
    <text evidence="9">The sequence shown here is derived from an EMBL/GenBank/DDBJ whole genome shotgun (WGS) entry which is preliminary data.</text>
</comment>
<dbReference type="CDD" id="cd03257">
    <property type="entry name" value="ABC_NikE_OppD_transporters"/>
    <property type="match status" value="1"/>
</dbReference>
<dbReference type="PROSITE" id="PS50893">
    <property type="entry name" value="ABC_TRANSPORTER_2"/>
    <property type="match status" value="1"/>
</dbReference>
<dbReference type="Gene3D" id="3.40.50.300">
    <property type="entry name" value="P-loop containing nucleotide triphosphate hydrolases"/>
    <property type="match status" value="1"/>
</dbReference>
<dbReference type="GO" id="GO:0005524">
    <property type="term" value="F:ATP binding"/>
    <property type="evidence" value="ECO:0007669"/>
    <property type="project" value="UniProtKB-KW"/>
</dbReference>
<sequence length="361" mass="39788">MPPILDVRDLHVHFHTLDGVVNAVNGVSFTLEEGETLAIVGESGSGKSVTVMSLLGLIPVPPGKVTGGSALYYGANGERDLLKMSELELKYLRGEAVKPDEEFTEMDLLQMSREELRNIRGGQIGFVFQDPISSLNPILPIGEQVSEILTRHKGLPKEEALERAIRLLGHVGIPDPELRVKNYPFEFSGGMRQRVVIAIAIACTPKIVIADEPTTALDVTVQAQIVDLFKQLRQDLDVSIIWITHDLGVVAGIADRVLVMYGGRPVEVALVDDLYDNPRHPYTTGLLCALPRLDSVASDRLECIPGAPPDMLQPLVHCPFAWRCDYAFERCWEKIPPLISVGEKHKVACFYDLEKAGPRDV</sequence>
<keyword evidence="3" id="KW-0813">Transport</keyword>
<name>A0A8J6THJ0_9CHLR</name>
<dbReference type="GO" id="GO:0015833">
    <property type="term" value="P:peptide transport"/>
    <property type="evidence" value="ECO:0007669"/>
    <property type="project" value="InterPro"/>
</dbReference>
<accession>A0A8J6THJ0</accession>
<dbReference type="InterPro" id="IPR050388">
    <property type="entry name" value="ABC_Ni/Peptide_Import"/>
</dbReference>
<dbReference type="Pfam" id="PF08352">
    <property type="entry name" value="oligo_HPY"/>
    <property type="match status" value="1"/>
</dbReference>
<dbReference type="PANTHER" id="PTHR43297:SF2">
    <property type="entry name" value="DIPEPTIDE TRANSPORT ATP-BINDING PROTEIN DPPD"/>
    <property type="match status" value="1"/>
</dbReference>
<keyword evidence="5" id="KW-0547">Nucleotide-binding</keyword>
<evidence type="ECO:0000256" key="5">
    <source>
        <dbReference type="ARBA" id="ARBA00022741"/>
    </source>
</evidence>
<evidence type="ECO:0000313" key="10">
    <source>
        <dbReference type="Proteomes" id="UP000614469"/>
    </source>
</evidence>
<keyword evidence="6 9" id="KW-0067">ATP-binding</keyword>
<dbReference type="InterPro" id="IPR003439">
    <property type="entry name" value="ABC_transporter-like_ATP-bd"/>
</dbReference>
<evidence type="ECO:0000256" key="7">
    <source>
        <dbReference type="ARBA" id="ARBA00023136"/>
    </source>
</evidence>
<evidence type="ECO:0000256" key="2">
    <source>
        <dbReference type="ARBA" id="ARBA00005417"/>
    </source>
</evidence>
<organism evidence="9 10">
    <name type="scientific">Candidatus Desulfolinea nitratireducens</name>
    <dbReference type="NCBI Taxonomy" id="2841698"/>
    <lineage>
        <taxon>Bacteria</taxon>
        <taxon>Bacillati</taxon>
        <taxon>Chloroflexota</taxon>
        <taxon>Anaerolineae</taxon>
        <taxon>Anaerolineales</taxon>
        <taxon>Anaerolineales incertae sedis</taxon>
        <taxon>Candidatus Desulfolinea</taxon>
    </lineage>
</organism>
<dbReference type="SUPFAM" id="SSF52540">
    <property type="entry name" value="P-loop containing nucleoside triphosphate hydrolases"/>
    <property type="match status" value="1"/>
</dbReference>
<dbReference type="GO" id="GO:0016887">
    <property type="term" value="F:ATP hydrolysis activity"/>
    <property type="evidence" value="ECO:0007669"/>
    <property type="project" value="InterPro"/>
</dbReference>
<dbReference type="NCBIfam" id="TIGR01727">
    <property type="entry name" value="oligo_HPY"/>
    <property type="match status" value="1"/>
</dbReference>
<dbReference type="InterPro" id="IPR027417">
    <property type="entry name" value="P-loop_NTPase"/>
</dbReference>
<reference evidence="9 10" key="1">
    <citation type="submission" date="2020-08" db="EMBL/GenBank/DDBJ databases">
        <title>Bridging the membrane lipid divide: bacteria of the FCB group superphylum have the potential to synthesize archaeal ether lipids.</title>
        <authorList>
            <person name="Villanueva L."/>
            <person name="Von Meijenfeldt F.A.B."/>
            <person name="Westbye A.B."/>
            <person name="Yadav S."/>
            <person name="Hopmans E.C."/>
            <person name="Dutilh B.E."/>
            <person name="Sinninghe Damste J.S."/>
        </authorList>
    </citation>
    <scope>NUCLEOTIDE SEQUENCE [LARGE SCALE GENOMIC DNA]</scope>
    <source>
        <strain evidence="9">NIOZ-UU36</strain>
    </source>
</reference>
<dbReference type="InterPro" id="IPR017871">
    <property type="entry name" value="ABC_transporter-like_CS"/>
</dbReference>
<dbReference type="GO" id="GO:0005886">
    <property type="term" value="C:plasma membrane"/>
    <property type="evidence" value="ECO:0007669"/>
    <property type="project" value="UniProtKB-SubCell"/>
</dbReference>
<dbReference type="EMBL" id="JACNJN010000050">
    <property type="protein sequence ID" value="MBC8334139.1"/>
    <property type="molecule type" value="Genomic_DNA"/>
</dbReference>
<gene>
    <name evidence="9" type="ORF">H8E29_02645</name>
</gene>
<proteinExistence type="inferred from homology"/>
<keyword evidence="7" id="KW-0472">Membrane</keyword>
<dbReference type="InterPro" id="IPR003593">
    <property type="entry name" value="AAA+_ATPase"/>
</dbReference>
<evidence type="ECO:0000313" key="9">
    <source>
        <dbReference type="EMBL" id="MBC8334139.1"/>
    </source>
</evidence>
<comment type="similarity">
    <text evidence="2">Belongs to the ABC transporter superfamily.</text>
</comment>
<dbReference type="PROSITE" id="PS00211">
    <property type="entry name" value="ABC_TRANSPORTER_1"/>
    <property type="match status" value="1"/>
</dbReference>
<evidence type="ECO:0000256" key="1">
    <source>
        <dbReference type="ARBA" id="ARBA00004202"/>
    </source>
</evidence>
<feature type="domain" description="ABC transporter" evidence="8">
    <location>
        <begin position="7"/>
        <end position="287"/>
    </location>
</feature>
<dbReference type="AlphaFoldDB" id="A0A8J6THJ0"/>
<dbReference type="InterPro" id="IPR013563">
    <property type="entry name" value="Oligopep_ABC_C"/>
</dbReference>
<comment type="subcellular location">
    <subcellularLocation>
        <location evidence="1">Cell membrane</location>
        <topology evidence="1">Peripheral membrane protein</topology>
    </subcellularLocation>
</comment>
<evidence type="ECO:0000256" key="3">
    <source>
        <dbReference type="ARBA" id="ARBA00022448"/>
    </source>
</evidence>
<evidence type="ECO:0000256" key="4">
    <source>
        <dbReference type="ARBA" id="ARBA00022475"/>
    </source>
</evidence>
<dbReference type="Proteomes" id="UP000614469">
    <property type="component" value="Unassembled WGS sequence"/>
</dbReference>
<evidence type="ECO:0000259" key="8">
    <source>
        <dbReference type="PROSITE" id="PS50893"/>
    </source>
</evidence>
<evidence type="ECO:0000256" key="6">
    <source>
        <dbReference type="ARBA" id="ARBA00022840"/>
    </source>
</evidence>
<dbReference type="PANTHER" id="PTHR43297">
    <property type="entry name" value="OLIGOPEPTIDE TRANSPORT ATP-BINDING PROTEIN APPD"/>
    <property type="match status" value="1"/>
</dbReference>